<organism evidence="1">
    <name type="scientific">Siphoviridae sp. ct89S11</name>
    <dbReference type="NCBI Taxonomy" id="2825357"/>
    <lineage>
        <taxon>Viruses</taxon>
        <taxon>Duplodnaviria</taxon>
        <taxon>Heunggongvirae</taxon>
        <taxon>Uroviricota</taxon>
        <taxon>Caudoviricetes</taxon>
    </lineage>
</organism>
<dbReference type="EMBL" id="BK016123">
    <property type="protein sequence ID" value="DAF96941.1"/>
    <property type="molecule type" value="Genomic_DNA"/>
</dbReference>
<accession>A0A8S5UR34</accession>
<sequence>MVGQKCRAGPFFRVTDVTHVTRKWAVDTFLAHHLLGELDFSLELQRKVGVGHFL</sequence>
<name>A0A8S5UR34_9CAUD</name>
<protein>
    <submittedName>
        <fullName evidence="1">Uncharacterized protein</fullName>
    </submittedName>
</protein>
<proteinExistence type="predicted"/>
<reference evidence="1" key="1">
    <citation type="journal article" date="2021" name="Proc. Natl. Acad. Sci. U.S.A.">
        <title>A Catalog of Tens of Thousands of Viruses from Human Metagenomes Reveals Hidden Associations with Chronic Diseases.</title>
        <authorList>
            <person name="Tisza M.J."/>
            <person name="Buck C.B."/>
        </authorList>
    </citation>
    <scope>NUCLEOTIDE SEQUENCE</scope>
    <source>
        <strain evidence="1">Ct89S11</strain>
    </source>
</reference>
<evidence type="ECO:0000313" key="1">
    <source>
        <dbReference type="EMBL" id="DAF96941.1"/>
    </source>
</evidence>